<protein>
    <submittedName>
        <fullName evidence="6">Tagaturonate reductase</fullName>
        <ecNumber evidence="6">1.1.1.58</ecNumber>
    </submittedName>
</protein>
<keyword evidence="2" id="KW-0520">NAD</keyword>
<dbReference type="RefSeq" id="WP_274455197.1">
    <property type="nucleotide sequence ID" value="NZ_CP067097.1"/>
</dbReference>
<evidence type="ECO:0000259" key="5">
    <source>
        <dbReference type="Pfam" id="PF08125"/>
    </source>
</evidence>
<dbReference type="SUPFAM" id="SSF51735">
    <property type="entry name" value="NAD(P)-binding Rossmann-fold domains"/>
    <property type="match status" value="1"/>
</dbReference>
<keyword evidence="7" id="KW-1185">Reference proteome</keyword>
<evidence type="ECO:0000256" key="1">
    <source>
        <dbReference type="ARBA" id="ARBA00023002"/>
    </source>
</evidence>
<dbReference type="Proteomes" id="UP001232973">
    <property type="component" value="Unassembled WGS sequence"/>
</dbReference>
<name>A0ABT9XEV3_9BACL</name>
<dbReference type="InterPro" id="IPR013328">
    <property type="entry name" value="6PGD_dom2"/>
</dbReference>
<dbReference type="NCBIfam" id="NF002969">
    <property type="entry name" value="PRK03643.1"/>
    <property type="match status" value="1"/>
</dbReference>
<dbReference type="SUPFAM" id="SSF48179">
    <property type="entry name" value="6-phosphogluconate dehydrogenase C-terminal domain-like"/>
    <property type="match status" value="1"/>
</dbReference>
<dbReference type="EC" id="1.1.1.58" evidence="6"/>
<dbReference type="GO" id="GO:0009026">
    <property type="term" value="F:tagaturonate reductase activity"/>
    <property type="evidence" value="ECO:0007669"/>
    <property type="project" value="UniProtKB-EC"/>
</dbReference>
<dbReference type="PANTHER" id="PTHR30524">
    <property type="entry name" value="MANNITOL-1-PHOSPHATE 5-DEHYDROGENASE"/>
    <property type="match status" value="1"/>
</dbReference>
<dbReference type="InterPro" id="IPR013131">
    <property type="entry name" value="Mannitol_DH_N"/>
</dbReference>
<dbReference type="Gene3D" id="1.10.1040.10">
    <property type="entry name" value="N-(1-d-carboxylethyl)-l-norvaline Dehydrogenase, domain 2"/>
    <property type="match status" value="1"/>
</dbReference>
<reference evidence="6 7" key="1">
    <citation type="submission" date="2023-07" db="EMBL/GenBank/DDBJ databases">
        <title>Genomic Encyclopedia of Type Strains, Phase IV (KMG-IV): sequencing the most valuable type-strain genomes for metagenomic binning, comparative biology and taxonomic classification.</title>
        <authorList>
            <person name="Goeker M."/>
        </authorList>
    </citation>
    <scope>NUCLEOTIDE SEQUENCE [LARGE SCALE GENOMIC DNA]</scope>
    <source>
        <strain evidence="6 7">DSM 4006</strain>
    </source>
</reference>
<organism evidence="6 7">
    <name type="scientific">Alicyclobacillus cycloheptanicus</name>
    <dbReference type="NCBI Taxonomy" id="1457"/>
    <lineage>
        <taxon>Bacteria</taxon>
        <taxon>Bacillati</taxon>
        <taxon>Bacillota</taxon>
        <taxon>Bacilli</taxon>
        <taxon>Bacillales</taxon>
        <taxon>Alicyclobacillaceae</taxon>
        <taxon>Alicyclobacillus</taxon>
    </lineage>
</organism>
<evidence type="ECO:0000313" key="6">
    <source>
        <dbReference type="EMBL" id="MDQ0188830.1"/>
    </source>
</evidence>
<dbReference type="InterPro" id="IPR013118">
    <property type="entry name" value="Mannitol_DH_C"/>
</dbReference>
<feature type="domain" description="Mannitol dehydrogenase N-terminal" evidence="4">
    <location>
        <begin position="21"/>
        <end position="259"/>
    </location>
</feature>
<dbReference type="Gene3D" id="3.40.50.720">
    <property type="entry name" value="NAD(P)-binding Rossmann-like Domain"/>
    <property type="match status" value="1"/>
</dbReference>
<dbReference type="InterPro" id="IPR000669">
    <property type="entry name" value="Mannitol_DH"/>
</dbReference>
<evidence type="ECO:0000259" key="4">
    <source>
        <dbReference type="Pfam" id="PF01232"/>
    </source>
</evidence>
<sequence length="498" mass="56128">MNGLLTRDHCPDQALLELPERVIQIGEGNFLRGFVDWMIHQLNKHNLFRGRIVVVAPRPTGRANIERLNAQDGLFTVWLRGVRQGVKVDERDIVSSVSRGLDPYQQWDEFLACAENPTIEIVVSNTTESGIQYLREDYQEGVPLQSFPGKLTAYLYHRYNHFQGSAAAGMTLVPCELLDDNGDRLRDVVLQHARDWGLPTAFCEWVQRHNHFCNTLVDRIVTGFPTGEDAQELLAQLPYRDALVTVGEPFHLWAIEADERLRTAWPFEQIGLNVAYVSDIRPYRTQKVRILNGLHTAMCAAGVLLGVQTVREAVNHPVLGPFVHRMLDEEIVPTLLASRVVPDRSGTERFAAAVFDRFENPFIRHELKSIALNGLSKIRVRLLPTVKEFHAHRGRVPLLLAAAFAAQLLFYREAAASQEVQDDPALLERVSAIWRSEPDIGLRAVVEQLLGDPALWGEDLNQIDGLCEAVVDFIGRTRAQGLETALESLIFSMRETSK</sequence>
<evidence type="ECO:0000313" key="7">
    <source>
        <dbReference type="Proteomes" id="UP001232973"/>
    </source>
</evidence>
<keyword evidence="1 6" id="KW-0560">Oxidoreductase</keyword>
<gene>
    <name evidence="6" type="ORF">J2S03_000642</name>
</gene>
<feature type="domain" description="Mannitol dehydrogenase C-terminal" evidence="5">
    <location>
        <begin position="279"/>
        <end position="471"/>
    </location>
</feature>
<dbReference type="PRINTS" id="PR00084">
    <property type="entry name" value="MTLDHDRGNASE"/>
</dbReference>
<evidence type="ECO:0000256" key="2">
    <source>
        <dbReference type="ARBA" id="ARBA00023027"/>
    </source>
</evidence>
<proteinExistence type="predicted"/>
<dbReference type="PANTHER" id="PTHR30524:SF0">
    <property type="entry name" value="ALTRONATE OXIDOREDUCTASE-RELATED"/>
    <property type="match status" value="1"/>
</dbReference>
<evidence type="ECO:0000256" key="3">
    <source>
        <dbReference type="ARBA" id="ARBA00048615"/>
    </source>
</evidence>
<dbReference type="EMBL" id="JAUSTP010000002">
    <property type="protein sequence ID" value="MDQ0188830.1"/>
    <property type="molecule type" value="Genomic_DNA"/>
</dbReference>
<dbReference type="InterPro" id="IPR008927">
    <property type="entry name" value="6-PGluconate_DH-like_C_sf"/>
</dbReference>
<dbReference type="Pfam" id="PF01232">
    <property type="entry name" value="Mannitol_dh"/>
    <property type="match status" value="1"/>
</dbReference>
<comment type="caution">
    <text evidence="6">The sequence shown here is derived from an EMBL/GenBank/DDBJ whole genome shotgun (WGS) entry which is preliminary data.</text>
</comment>
<dbReference type="InterPro" id="IPR036291">
    <property type="entry name" value="NAD(P)-bd_dom_sf"/>
</dbReference>
<accession>A0ABT9XEV3</accession>
<dbReference type="Pfam" id="PF08125">
    <property type="entry name" value="Mannitol_dh_C"/>
    <property type="match status" value="1"/>
</dbReference>
<comment type="catalytic activity">
    <reaction evidence="3">
        <text>D-mannitol 1-phosphate + NAD(+) = beta-D-fructose 6-phosphate + NADH + H(+)</text>
        <dbReference type="Rhea" id="RHEA:19661"/>
        <dbReference type="ChEBI" id="CHEBI:15378"/>
        <dbReference type="ChEBI" id="CHEBI:57540"/>
        <dbReference type="ChEBI" id="CHEBI:57634"/>
        <dbReference type="ChEBI" id="CHEBI:57945"/>
        <dbReference type="ChEBI" id="CHEBI:61381"/>
        <dbReference type="EC" id="1.1.1.17"/>
    </reaction>
</comment>